<dbReference type="Proteomes" id="UP001307705">
    <property type="component" value="Unassembled WGS sequence"/>
</dbReference>
<reference evidence="1 2" key="1">
    <citation type="submission" date="2023-08" db="EMBL/GenBank/DDBJ databases">
        <title>Draft genome sequence of Algoriphagus taiwanensis.</title>
        <authorList>
            <person name="Takatani N."/>
            <person name="Hosokawa M."/>
            <person name="Sawabe T."/>
        </authorList>
    </citation>
    <scope>NUCLEOTIDE SEQUENCE [LARGE SCALE GENOMIC DNA]</scope>
    <source>
        <strain evidence="1 2">JCM 19755</strain>
    </source>
</reference>
<dbReference type="EMBL" id="BTPE01000001">
    <property type="protein sequence ID" value="GMQ31944.1"/>
    <property type="molecule type" value="Genomic_DNA"/>
</dbReference>
<evidence type="ECO:0000313" key="2">
    <source>
        <dbReference type="Proteomes" id="UP001307705"/>
    </source>
</evidence>
<evidence type="ECO:0000313" key="1">
    <source>
        <dbReference type="EMBL" id="GMQ31944.1"/>
    </source>
</evidence>
<sequence>MKTIPARSVIDFPTIQKLNDLRNSILENSYLIEFFAEFNRFFYSSEILALCPNELDKKTIDSNAILRNLIDRSFSGQRNITLDKNHSLNSPEVLEKIPPMLMNVLFSTTNEPESIHYKEWLKMNSLPNSWKKFSNNRVSLINVGGKNAEFKSWEDFGIKDLPLSSLVIFDPYLFTEKELIQENIAKLINGLVDFGRLTTPIKILFVVGGDVNKRFSPADFISKRYQEVKDLLEGNFSDKVEFSIVFLQNSFFHERCILSNYFYMIAGKGFNFFTSKGKIDQKTHNTVTVKYLSDLNSIKEFKKLVDDNCSLIFDTSKILDIKGNWEDNEIIQFARK</sequence>
<comment type="caution">
    <text evidence="1">The sequence shown here is derived from an EMBL/GenBank/DDBJ whole genome shotgun (WGS) entry which is preliminary data.</text>
</comment>
<organism evidence="1 2">
    <name type="scientific">Algoriphagus taiwanensis</name>
    <dbReference type="NCBI Taxonomy" id="1445656"/>
    <lineage>
        <taxon>Bacteria</taxon>
        <taxon>Pseudomonadati</taxon>
        <taxon>Bacteroidota</taxon>
        <taxon>Cytophagia</taxon>
        <taxon>Cytophagales</taxon>
        <taxon>Cyclobacteriaceae</taxon>
        <taxon>Algoriphagus</taxon>
    </lineage>
</organism>
<dbReference type="RefSeq" id="WP_338226793.1">
    <property type="nucleotide sequence ID" value="NZ_BTPE01000001.1"/>
</dbReference>
<gene>
    <name evidence="1" type="ORF">Ataiwa_02160</name>
</gene>
<keyword evidence="2" id="KW-1185">Reference proteome</keyword>
<proteinExistence type="predicted"/>
<name>A0ABQ6PVG5_9BACT</name>
<accession>A0ABQ6PVG5</accession>
<protein>
    <submittedName>
        <fullName evidence="1">Uncharacterized protein</fullName>
    </submittedName>
</protein>